<keyword evidence="8 9" id="KW-0472">Membrane</keyword>
<keyword evidence="6 9" id="KW-0812">Transmembrane</keyword>
<feature type="domain" description="ABC transmembrane type-2" evidence="10">
    <location>
        <begin position="31"/>
        <end position="249"/>
    </location>
</feature>
<comment type="similarity">
    <text evidence="2 9">Belongs to the ABC-2 integral membrane protein family.</text>
</comment>
<feature type="transmembrane region" description="Helical" evidence="9">
    <location>
        <begin position="30"/>
        <end position="52"/>
    </location>
</feature>
<feature type="transmembrane region" description="Helical" evidence="9">
    <location>
        <begin position="109"/>
        <end position="132"/>
    </location>
</feature>
<dbReference type="InterPro" id="IPR000412">
    <property type="entry name" value="ABC_2_transport"/>
</dbReference>
<dbReference type="GO" id="GO:0015920">
    <property type="term" value="P:lipopolysaccharide transport"/>
    <property type="evidence" value="ECO:0007669"/>
    <property type="project" value="TreeGrafter"/>
</dbReference>
<keyword evidence="5" id="KW-0997">Cell inner membrane</keyword>
<sequence>MNRGNTVKQYGFVVRELVSREIKRKYARSYLGILWSVLNPLLMMIVMSAIFSTMFRRSIENYPIYYLTGNIIFQLFSTATNTTMTCLVDNKQMLIKVKFPMQIFPLSRSVTALVNFGYSCIAYAAILIFFRIPLSVTMLFFPVIVAAAFLFALGVSYILSVAYVFFGDIKHLYSVFLTLLMYCSAIFYPVESITGWMQNFITMNPVYNYIACAREVMMYQQMPEGGQLAAMVIWALGMYLIGSWIFKVSKNAVMQKV</sequence>
<dbReference type="GO" id="GO:0140359">
    <property type="term" value="F:ABC-type transporter activity"/>
    <property type="evidence" value="ECO:0007669"/>
    <property type="project" value="InterPro"/>
</dbReference>
<evidence type="ECO:0000256" key="7">
    <source>
        <dbReference type="ARBA" id="ARBA00022989"/>
    </source>
</evidence>
<evidence type="ECO:0000313" key="11">
    <source>
        <dbReference type="EMBL" id="HIR70005.1"/>
    </source>
</evidence>
<evidence type="ECO:0000259" key="10">
    <source>
        <dbReference type="PROSITE" id="PS51012"/>
    </source>
</evidence>
<evidence type="ECO:0000256" key="3">
    <source>
        <dbReference type="ARBA" id="ARBA00022448"/>
    </source>
</evidence>
<keyword evidence="3 9" id="KW-0813">Transport</keyword>
<evidence type="ECO:0000313" key="12">
    <source>
        <dbReference type="Proteomes" id="UP000823912"/>
    </source>
</evidence>
<dbReference type="AlphaFoldDB" id="A0A9D1E800"/>
<evidence type="ECO:0000256" key="8">
    <source>
        <dbReference type="ARBA" id="ARBA00023136"/>
    </source>
</evidence>
<feature type="transmembrane region" description="Helical" evidence="9">
    <location>
        <begin position="172"/>
        <end position="190"/>
    </location>
</feature>
<dbReference type="InterPro" id="IPR047817">
    <property type="entry name" value="ABC2_TM_bact-type"/>
</dbReference>
<dbReference type="EMBL" id="DVHM01000032">
    <property type="protein sequence ID" value="HIR70005.1"/>
    <property type="molecule type" value="Genomic_DNA"/>
</dbReference>
<organism evidence="11 12">
    <name type="scientific">Candidatus Pullilachnospira gallistercoris</name>
    <dbReference type="NCBI Taxonomy" id="2840911"/>
    <lineage>
        <taxon>Bacteria</taxon>
        <taxon>Bacillati</taxon>
        <taxon>Bacillota</taxon>
        <taxon>Clostridia</taxon>
        <taxon>Lachnospirales</taxon>
        <taxon>Lachnospiraceae</taxon>
        <taxon>Lachnospiraceae incertae sedis</taxon>
        <taxon>Candidatus Pullilachnospira</taxon>
    </lineage>
</organism>
<reference evidence="11" key="1">
    <citation type="submission" date="2020-10" db="EMBL/GenBank/DDBJ databases">
        <authorList>
            <person name="Gilroy R."/>
        </authorList>
    </citation>
    <scope>NUCLEOTIDE SEQUENCE</scope>
    <source>
        <strain evidence="11">ChiSjej5B23-6657</strain>
    </source>
</reference>
<feature type="transmembrane region" description="Helical" evidence="9">
    <location>
        <begin position="138"/>
        <end position="165"/>
    </location>
</feature>
<evidence type="ECO:0000256" key="2">
    <source>
        <dbReference type="ARBA" id="ARBA00007783"/>
    </source>
</evidence>
<feature type="transmembrane region" description="Helical" evidence="9">
    <location>
        <begin position="64"/>
        <end position="88"/>
    </location>
</feature>
<dbReference type="PANTHER" id="PTHR30413:SF8">
    <property type="entry name" value="TRANSPORT PERMEASE PROTEIN"/>
    <property type="match status" value="1"/>
</dbReference>
<keyword evidence="7 9" id="KW-1133">Transmembrane helix</keyword>
<reference evidence="11" key="2">
    <citation type="journal article" date="2021" name="PeerJ">
        <title>Extensive microbial diversity within the chicken gut microbiome revealed by metagenomics and culture.</title>
        <authorList>
            <person name="Gilroy R."/>
            <person name="Ravi A."/>
            <person name="Getino M."/>
            <person name="Pursley I."/>
            <person name="Horton D.L."/>
            <person name="Alikhan N.F."/>
            <person name="Baker D."/>
            <person name="Gharbi K."/>
            <person name="Hall N."/>
            <person name="Watson M."/>
            <person name="Adriaenssens E.M."/>
            <person name="Foster-Nyarko E."/>
            <person name="Jarju S."/>
            <person name="Secka A."/>
            <person name="Antonio M."/>
            <person name="Oren A."/>
            <person name="Chaudhuri R.R."/>
            <person name="La Ragione R."/>
            <person name="Hildebrand F."/>
            <person name="Pallen M.J."/>
        </authorList>
    </citation>
    <scope>NUCLEOTIDE SEQUENCE</scope>
    <source>
        <strain evidence="11">ChiSjej5B23-6657</strain>
    </source>
</reference>
<dbReference type="Proteomes" id="UP000823912">
    <property type="component" value="Unassembled WGS sequence"/>
</dbReference>
<dbReference type="PIRSF" id="PIRSF006648">
    <property type="entry name" value="DrrB"/>
    <property type="match status" value="1"/>
</dbReference>
<name>A0A9D1E800_9FIRM</name>
<evidence type="ECO:0000256" key="9">
    <source>
        <dbReference type="RuleBase" id="RU361157"/>
    </source>
</evidence>
<gene>
    <name evidence="11" type="ORF">IAA55_01845</name>
</gene>
<dbReference type="PRINTS" id="PR00164">
    <property type="entry name" value="ABC2TRNSPORT"/>
</dbReference>
<evidence type="ECO:0000256" key="4">
    <source>
        <dbReference type="ARBA" id="ARBA00022475"/>
    </source>
</evidence>
<evidence type="ECO:0000256" key="6">
    <source>
        <dbReference type="ARBA" id="ARBA00022692"/>
    </source>
</evidence>
<dbReference type="PANTHER" id="PTHR30413">
    <property type="entry name" value="INNER MEMBRANE TRANSPORT PERMEASE"/>
    <property type="match status" value="1"/>
</dbReference>
<proteinExistence type="inferred from homology"/>
<keyword evidence="4 9" id="KW-1003">Cell membrane</keyword>
<dbReference type="InterPro" id="IPR013525">
    <property type="entry name" value="ABC2_TM"/>
</dbReference>
<protein>
    <recommendedName>
        <fullName evidence="9">Transport permease protein</fullName>
    </recommendedName>
</protein>
<evidence type="ECO:0000256" key="5">
    <source>
        <dbReference type="ARBA" id="ARBA00022519"/>
    </source>
</evidence>
<feature type="transmembrane region" description="Helical" evidence="9">
    <location>
        <begin position="228"/>
        <end position="246"/>
    </location>
</feature>
<dbReference type="Pfam" id="PF01061">
    <property type="entry name" value="ABC2_membrane"/>
    <property type="match status" value="1"/>
</dbReference>
<evidence type="ECO:0000256" key="1">
    <source>
        <dbReference type="ARBA" id="ARBA00004429"/>
    </source>
</evidence>
<accession>A0A9D1E800</accession>
<dbReference type="PROSITE" id="PS51012">
    <property type="entry name" value="ABC_TM2"/>
    <property type="match status" value="1"/>
</dbReference>
<dbReference type="GO" id="GO:0043190">
    <property type="term" value="C:ATP-binding cassette (ABC) transporter complex"/>
    <property type="evidence" value="ECO:0007669"/>
    <property type="project" value="InterPro"/>
</dbReference>
<comment type="subcellular location">
    <subcellularLocation>
        <location evidence="1">Cell inner membrane</location>
        <topology evidence="1">Multi-pass membrane protein</topology>
    </subcellularLocation>
    <subcellularLocation>
        <location evidence="9">Cell membrane</location>
        <topology evidence="9">Multi-pass membrane protein</topology>
    </subcellularLocation>
</comment>
<comment type="caution">
    <text evidence="11">The sequence shown here is derived from an EMBL/GenBank/DDBJ whole genome shotgun (WGS) entry which is preliminary data.</text>
</comment>